<evidence type="ECO:0000313" key="4">
    <source>
        <dbReference type="Proteomes" id="UP000886653"/>
    </source>
</evidence>
<dbReference type="Gene3D" id="1.20.1270.60">
    <property type="entry name" value="Arfaptin homology (AH) domain/BAR domain"/>
    <property type="match status" value="1"/>
</dbReference>
<keyword evidence="4" id="KW-1185">Reference proteome</keyword>
<dbReference type="OrthoDB" id="2529219at2759"/>
<sequence length="341" mass="37799">METNDNSFIKQSLSDTLLKNESAQRVTTSSSLSRPRRMLNLRELSSRKAKADEDTGGILKSLGLTPTSRKVSNQSMIDNDDGTDWEQVGSDRESEEASGSKGIFATPKANPLPSGPGDFLNHASPGTKFIPGANNHSTRHGSMKSLDGETLSSLRKKLADSEKAKDDLVTKCKRLERELTEVKEQKLRPDGKTLGAREYEELEKQFDAQEKLLSGYQRENERSLIELEAVKAKSLKMSNFLNKVYGPDWEDTIGLNDGSPNGTLHQNHLHSLNNTPTALPATPAEKFATQLAQVQLLVQGMERRLVSREVELESLHQQAKEDSKVLRSKISKIDPTSNLMT</sequence>
<feature type="compositionally biased region" description="Basic and acidic residues" evidence="2">
    <location>
        <begin position="44"/>
        <end position="53"/>
    </location>
</feature>
<protein>
    <submittedName>
        <fullName evidence="3">Uncharacterized protein</fullName>
    </submittedName>
</protein>
<accession>A0A9P6NEL3</accession>
<evidence type="ECO:0000256" key="1">
    <source>
        <dbReference type="SAM" id="Coils"/>
    </source>
</evidence>
<proteinExistence type="predicted"/>
<organism evidence="3 4">
    <name type="scientific">Cronartium quercuum f. sp. fusiforme G11</name>
    <dbReference type="NCBI Taxonomy" id="708437"/>
    <lineage>
        <taxon>Eukaryota</taxon>
        <taxon>Fungi</taxon>
        <taxon>Dikarya</taxon>
        <taxon>Basidiomycota</taxon>
        <taxon>Pucciniomycotina</taxon>
        <taxon>Pucciniomycetes</taxon>
        <taxon>Pucciniales</taxon>
        <taxon>Coleosporiaceae</taxon>
        <taxon>Cronartium</taxon>
    </lineage>
</organism>
<dbReference type="AlphaFoldDB" id="A0A9P6NEL3"/>
<feature type="compositionally biased region" description="Polar residues" evidence="2">
    <location>
        <begin position="19"/>
        <end position="33"/>
    </location>
</feature>
<dbReference type="InterPro" id="IPR027267">
    <property type="entry name" value="AH/BAR_dom_sf"/>
</dbReference>
<evidence type="ECO:0000313" key="3">
    <source>
        <dbReference type="EMBL" id="KAG0144177.1"/>
    </source>
</evidence>
<dbReference type="EMBL" id="MU167301">
    <property type="protein sequence ID" value="KAG0144177.1"/>
    <property type="molecule type" value="Genomic_DNA"/>
</dbReference>
<evidence type="ECO:0000256" key="2">
    <source>
        <dbReference type="SAM" id="MobiDB-lite"/>
    </source>
</evidence>
<dbReference type="Proteomes" id="UP000886653">
    <property type="component" value="Unassembled WGS sequence"/>
</dbReference>
<gene>
    <name evidence="3" type="ORF">CROQUDRAFT_716792</name>
</gene>
<feature type="compositionally biased region" description="Polar residues" evidence="2">
    <location>
        <begin position="64"/>
        <end position="77"/>
    </location>
</feature>
<comment type="caution">
    <text evidence="3">The sequence shown here is derived from an EMBL/GenBank/DDBJ whole genome shotgun (WGS) entry which is preliminary data.</text>
</comment>
<feature type="region of interest" description="Disordered" evidence="2">
    <location>
        <begin position="19"/>
        <end position="110"/>
    </location>
</feature>
<keyword evidence="1" id="KW-0175">Coiled coil</keyword>
<name>A0A9P6NEL3_9BASI</name>
<feature type="coiled-coil region" evidence="1">
    <location>
        <begin position="151"/>
        <end position="233"/>
    </location>
</feature>
<reference evidence="3" key="1">
    <citation type="submission" date="2013-11" db="EMBL/GenBank/DDBJ databases">
        <title>Genome sequence of the fusiform rust pathogen reveals effectors for host alternation and coevolution with pine.</title>
        <authorList>
            <consortium name="DOE Joint Genome Institute"/>
            <person name="Smith K."/>
            <person name="Pendleton A."/>
            <person name="Kubisiak T."/>
            <person name="Anderson C."/>
            <person name="Salamov A."/>
            <person name="Aerts A."/>
            <person name="Riley R."/>
            <person name="Clum A."/>
            <person name="Lindquist E."/>
            <person name="Ence D."/>
            <person name="Campbell M."/>
            <person name="Kronenberg Z."/>
            <person name="Feau N."/>
            <person name="Dhillon B."/>
            <person name="Hamelin R."/>
            <person name="Burleigh J."/>
            <person name="Smith J."/>
            <person name="Yandell M."/>
            <person name="Nelson C."/>
            <person name="Grigoriev I."/>
            <person name="Davis J."/>
        </authorList>
    </citation>
    <scope>NUCLEOTIDE SEQUENCE</scope>
    <source>
        <strain evidence="3">G11</strain>
    </source>
</reference>